<dbReference type="EMBL" id="DROD01000144">
    <property type="protein sequence ID" value="HHJ51944.1"/>
    <property type="molecule type" value="Genomic_DNA"/>
</dbReference>
<keyword evidence="2" id="KW-0479">Metal-binding</keyword>
<protein>
    <submittedName>
        <fullName evidence="6">MBL fold metallo-hydrolase</fullName>
    </submittedName>
</protein>
<evidence type="ECO:0000256" key="2">
    <source>
        <dbReference type="ARBA" id="ARBA00022723"/>
    </source>
</evidence>
<dbReference type="AlphaFoldDB" id="A0A7V5UE82"/>
<sequence length="280" mass="31736">MKIGDYDIFTVETGYVSLDGGAMFGVVPKVLWQKTNPADELNRIQLAMRVMVIRSEQRLIVVDAGVGYKMNEKLSKIYNVDHQKYTLEESLAAHNLKPEDVTDVIITHLHFDHIGGATYYDGDQLKLTFPNANHYVQAEQWHWALHPSDKDKASYMPENFLPIQEAGKLVQLDGPKQLFPGIDVLVMFGHTPGMQLPKISDGQTTLLYCADLMPTASHIPLPYIMGYDNNPLITLEEKKRILPQAVEEGWILVFEHDPFRAAGTVEKTDKGYRLKEEIKL</sequence>
<dbReference type="InterPro" id="IPR001279">
    <property type="entry name" value="Metallo-B-lactamas"/>
</dbReference>
<evidence type="ECO:0000256" key="4">
    <source>
        <dbReference type="ARBA" id="ARBA00022833"/>
    </source>
</evidence>
<organism evidence="6">
    <name type="scientific">Caldithrix abyssi</name>
    <dbReference type="NCBI Taxonomy" id="187145"/>
    <lineage>
        <taxon>Bacteria</taxon>
        <taxon>Pseudomonadati</taxon>
        <taxon>Calditrichota</taxon>
        <taxon>Calditrichia</taxon>
        <taxon>Calditrichales</taxon>
        <taxon>Calditrichaceae</taxon>
        <taxon>Caldithrix</taxon>
    </lineage>
</organism>
<dbReference type="InterPro" id="IPR051013">
    <property type="entry name" value="MBL_superfamily_lactonases"/>
</dbReference>
<dbReference type="InterPro" id="IPR036866">
    <property type="entry name" value="RibonucZ/Hydroxyglut_hydro"/>
</dbReference>
<dbReference type="CDD" id="cd16281">
    <property type="entry name" value="metallo-hydrolase-like_MBL-fold"/>
    <property type="match status" value="1"/>
</dbReference>
<evidence type="ECO:0000256" key="1">
    <source>
        <dbReference type="ARBA" id="ARBA00007749"/>
    </source>
</evidence>
<comment type="similarity">
    <text evidence="1">Belongs to the metallo-beta-lactamase superfamily.</text>
</comment>
<dbReference type="Pfam" id="PF00753">
    <property type="entry name" value="Lactamase_B"/>
    <property type="match status" value="1"/>
</dbReference>
<dbReference type="GO" id="GO:0016787">
    <property type="term" value="F:hydrolase activity"/>
    <property type="evidence" value="ECO:0007669"/>
    <property type="project" value="UniProtKB-KW"/>
</dbReference>
<dbReference type="PANTHER" id="PTHR42978">
    <property type="entry name" value="QUORUM-QUENCHING LACTONASE YTNP-RELATED-RELATED"/>
    <property type="match status" value="1"/>
</dbReference>
<dbReference type="SMART" id="SM00849">
    <property type="entry name" value="Lactamase_B"/>
    <property type="match status" value="1"/>
</dbReference>
<dbReference type="GO" id="GO:0046872">
    <property type="term" value="F:metal ion binding"/>
    <property type="evidence" value="ECO:0007669"/>
    <property type="project" value="UniProtKB-KW"/>
</dbReference>
<keyword evidence="3" id="KW-0378">Hydrolase</keyword>
<keyword evidence="4" id="KW-0862">Zinc</keyword>
<name>A0A7V5UE82_CALAY</name>
<gene>
    <name evidence="6" type="ORF">ENJ89_02005</name>
</gene>
<evidence type="ECO:0000256" key="3">
    <source>
        <dbReference type="ARBA" id="ARBA00022801"/>
    </source>
</evidence>
<comment type="caution">
    <text evidence="6">The sequence shown here is derived from an EMBL/GenBank/DDBJ whole genome shotgun (WGS) entry which is preliminary data.</text>
</comment>
<accession>A0A7V5UE82</accession>
<dbReference type="Gene3D" id="3.60.15.10">
    <property type="entry name" value="Ribonuclease Z/Hydroxyacylglutathione hydrolase-like"/>
    <property type="match status" value="1"/>
</dbReference>
<dbReference type="PANTHER" id="PTHR42978:SF6">
    <property type="entry name" value="QUORUM-QUENCHING LACTONASE YTNP-RELATED"/>
    <property type="match status" value="1"/>
</dbReference>
<evidence type="ECO:0000313" key="6">
    <source>
        <dbReference type="EMBL" id="HHJ51944.1"/>
    </source>
</evidence>
<dbReference type="Proteomes" id="UP000886124">
    <property type="component" value="Unassembled WGS sequence"/>
</dbReference>
<reference evidence="6" key="1">
    <citation type="journal article" date="2020" name="mSystems">
        <title>Genome- and Community-Level Interaction Insights into Carbon Utilization and Element Cycling Functions of Hydrothermarchaeota in Hydrothermal Sediment.</title>
        <authorList>
            <person name="Zhou Z."/>
            <person name="Liu Y."/>
            <person name="Xu W."/>
            <person name="Pan J."/>
            <person name="Luo Z.H."/>
            <person name="Li M."/>
        </authorList>
    </citation>
    <scope>NUCLEOTIDE SEQUENCE [LARGE SCALE GENOMIC DNA]</scope>
    <source>
        <strain evidence="6">HyVt-527</strain>
    </source>
</reference>
<feature type="domain" description="Metallo-beta-lactamase" evidence="5">
    <location>
        <begin position="47"/>
        <end position="256"/>
    </location>
</feature>
<proteinExistence type="inferred from homology"/>
<dbReference type="SUPFAM" id="SSF56281">
    <property type="entry name" value="Metallo-hydrolase/oxidoreductase"/>
    <property type="match status" value="1"/>
</dbReference>
<evidence type="ECO:0000259" key="5">
    <source>
        <dbReference type="SMART" id="SM00849"/>
    </source>
</evidence>